<dbReference type="HOGENOM" id="CLU_905009_0_0_9"/>
<dbReference type="OrthoDB" id="1719946at2"/>
<dbReference type="PATRIC" id="fig|748449.3.peg.908"/>
<keyword evidence="2" id="KW-1185">Reference proteome</keyword>
<reference evidence="2" key="1">
    <citation type="submission" date="2012-02" db="EMBL/GenBank/DDBJ databases">
        <title>The complete genome of Halobacteroides halobius DSM 5150.</title>
        <authorList>
            <person name="Lucas S."/>
            <person name="Copeland A."/>
            <person name="Lapidus A."/>
            <person name="Glavina del Rio T."/>
            <person name="Dalin E."/>
            <person name="Tice H."/>
            <person name="Bruce D."/>
            <person name="Goodwin L."/>
            <person name="Pitluck S."/>
            <person name="Peters L."/>
            <person name="Mikhailova N."/>
            <person name="Gu W."/>
            <person name="Kyrpides N."/>
            <person name="Mavromatis K."/>
            <person name="Ivanova N."/>
            <person name="Brettin T."/>
            <person name="Detter J.C."/>
            <person name="Han C."/>
            <person name="Larimer F."/>
            <person name="Land M."/>
            <person name="Hauser L."/>
            <person name="Markowitz V."/>
            <person name="Cheng J.-F."/>
            <person name="Hugenholtz P."/>
            <person name="Woyke T."/>
            <person name="Wu D."/>
            <person name="Tindall B."/>
            <person name="Pomrenke H."/>
            <person name="Brambilla E."/>
            <person name="Klenk H.-P."/>
            <person name="Eisen J.A."/>
        </authorList>
    </citation>
    <scope>NUCLEOTIDE SEQUENCE [LARGE SCALE GENOMIC DNA]</scope>
    <source>
        <strain evidence="2">ATCC 35273 / DSM 5150 / MD-1</strain>
    </source>
</reference>
<dbReference type="eggNOG" id="COG4343">
    <property type="taxonomic scope" value="Bacteria"/>
</dbReference>
<dbReference type="Proteomes" id="UP000010880">
    <property type="component" value="Chromosome"/>
</dbReference>
<name>L0K8Q1_HALHC</name>
<accession>L0K8Q1</accession>
<dbReference type="Pfam" id="PF06023">
    <property type="entry name" value="Csa1"/>
    <property type="match status" value="1"/>
</dbReference>
<gene>
    <name evidence="1" type="ordered locus">Halha_0954</name>
</gene>
<dbReference type="RefSeq" id="WP_015326640.1">
    <property type="nucleotide sequence ID" value="NC_019978.1"/>
</dbReference>
<evidence type="ECO:0000313" key="2">
    <source>
        <dbReference type="Proteomes" id="UP000010880"/>
    </source>
</evidence>
<protein>
    <submittedName>
        <fullName evidence="1">CRISPR-associated protein Cas4/Csa1, subtype I-A/APERN</fullName>
    </submittedName>
</protein>
<evidence type="ECO:0000313" key="1">
    <source>
        <dbReference type="EMBL" id="AGB40915.1"/>
    </source>
</evidence>
<proteinExistence type="predicted"/>
<dbReference type="AlphaFoldDB" id="L0K8Q1"/>
<dbReference type="InterPro" id="IPR009260">
    <property type="entry name" value="CRISPR-ass_Csa1"/>
</dbReference>
<dbReference type="EMBL" id="CP003359">
    <property type="protein sequence ID" value="AGB40915.1"/>
    <property type="molecule type" value="Genomic_DNA"/>
</dbReference>
<dbReference type="NCBIfam" id="TIGR01896">
    <property type="entry name" value="cas_AF1879"/>
    <property type="match status" value="1"/>
</dbReference>
<sequence length="305" mass="35881">MYFLTSEERQKLVRGLLPKARQMEISDELRGWNWNQPPLEAMYEEKLALYEIAGKYCPTGRDLYLRKVEGVKTEWNQAMIQGKVLHDTLAELLVKAKKLMYCHGIEGQKIIIEKLQEVSFVALEKWESKLDQEFYLELKEKIKLMWQFEYNQLVVRMQGLLAKQPYIGVDSLVNLTIPIVVEQKLDGSFLGLSSYLSADAFNYCEPMILDLKFGKPKDFHKLTITGYALVMESIYSYPVSVGCLVYPEFRGDRIVVKKEFEIIDDELRQWFIEERDEKMRMVCEEIDPEVAQNCYQTCPYYEQCY</sequence>
<dbReference type="KEGG" id="hhl:Halha_0954"/>
<organism evidence="1 2">
    <name type="scientific">Halobacteroides halobius (strain ATCC 35273 / DSM 5150 / MD-1)</name>
    <dbReference type="NCBI Taxonomy" id="748449"/>
    <lineage>
        <taxon>Bacteria</taxon>
        <taxon>Bacillati</taxon>
        <taxon>Bacillota</taxon>
        <taxon>Clostridia</taxon>
        <taxon>Halanaerobiales</taxon>
        <taxon>Halobacteroidaceae</taxon>
        <taxon>Halobacteroides</taxon>
    </lineage>
</organism>
<dbReference type="STRING" id="748449.Halha_0954"/>